<reference evidence="2 3" key="1">
    <citation type="journal article" date="2023" name="Antonie Van Leeuwenhoek">
        <title>Mesoterricola silvestris gen. nov., sp. nov., Mesoterricola sediminis sp. nov., Geothrix oryzae sp. nov., Geothrix edaphica sp. nov., Geothrix rubra sp. nov., and Geothrix limicola sp. nov., six novel members of Acidobacteriota isolated from soils.</title>
        <authorList>
            <person name="Itoh H."/>
            <person name="Sugisawa Y."/>
            <person name="Mise K."/>
            <person name="Xu Z."/>
            <person name="Kuniyasu M."/>
            <person name="Ushijima N."/>
            <person name="Kawano K."/>
            <person name="Kobayashi E."/>
            <person name="Shiratori Y."/>
            <person name="Masuda Y."/>
            <person name="Senoo K."/>
        </authorList>
    </citation>
    <scope>NUCLEOTIDE SEQUENCE [LARGE SCALE GENOMIC DNA]</scope>
    <source>
        <strain evidence="2 3">Red803</strain>
    </source>
</reference>
<sequence length="85" mass="9459">MRRSTLFLAAAALLLALPASAKPAFLKKAKEAGITQVTSCKSCHAEKMSKDSLNDAGKWLMNEMKVKKAKEVDPTWLKEYYAKKK</sequence>
<comment type="caution">
    <text evidence="2">The sequence shown here is derived from an EMBL/GenBank/DDBJ whole genome shotgun (WGS) entry which is preliminary data.</text>
</comment>
<dbReference type="RefSeq" id="WP_285724955.1">
    <property type="nucleotide sequence ID" value="NZ_BSDD01000003.1"/>
</dbReference>
<organism evidence="2 3">
    <name type="scientific">Geothrix rubra</name>
    <dbReference type="NCBI Taxonomy" id="2927977"/>
    <lineage>
        <taxon>Bacteria</taxon>
        <taxon>Pseudomonadati</taxon>
        <taxon>Acidobacteriota</taxon>
        <taxon>Holophagae</taxon>
        <taxon>Holophagales</taxon>
        <taxon>Holophagaceae</taxon>
        <taxon>Geothrix</taxon>
    </lineage>
</organism>
<dbReference type="EMBL" id="BSDD01000003">
    <property type="protein sequence ID" value="GLH70324.1"/>
    <property type="molecule type" value="Genomic_DNA"/>
</dbReference>
<name>A0ABQ5Q741_9BACT</name>
<dbReference type="Proteomes" id="UP001165089">
    <property type="component" value="Unassembled WGS sequence"/>
</dbReference>
<gene>
    <name evidence="2" type="ORF">GETHPA_18570</name>
</gene>
<keyword evidence="3" id="KW-1185">Reference proteome</keyword>
<feature type="chain" id="PRO_5045159243" description="Cytochrome c domain-containing protein" evidence="1">
    <location>
        <begin position="22"/>
        <end position="85"/>
    </location>
</feature>
<protein>
    <recommendedName>
        <fullName evidence="4">Cytochrome c domain-containing protein</fullName>
    </recommendedName>
</protein>
<evidence type="ECO:0008006" key="4">
    <source>
        <dbReference type="Google" id="ProtNLM"/>
    </source>
</evidence>
<feature type="signal peptide" evidence="1">
    <location>
        <begin position="1"/>
        <end position="21"/>
    </location>
</feature>
<keyword evidence="1" id="KW-0732">Signal</keyword>
<evidence type="ECO:0000313" key="2">
    <source>
        <dbReference type="EMBL" id="GLH70324.1"/>
    </source>
</evidence>
<accession>A0ABQ5Q741</accession>
<evidence type="ECO:0000256" key="1">
    <source>
        <dbReference type="SAM" id="SignalP"/>
    </source>
</evidence>
<proteinExistence type="predicted"/>
<evidence type="ECO:0000313" key="3">
    <source>
        <dbReference type="Proteomes" id="UP001165089"/>
    </source>
</evidence>